<dbReference type="Pfam" id="PF00403">
    <property type="entry name" value="HMA"/>
    <property type="match status" value="2"/>
</dbReference>
<keyword evidence="22" id="KW-1185">Reference proteome</keyword>
<evidence type="ECO:0000256" key="14">
    <source>
        <dbReference type="ARBA" id="ARBA00023008"/>
    </source>
</evidence>
<keyword evidence="16 18" id="KW-0472">Membrane</keyword>
<feature type="region of interest" description="Disordered" evidence="19">
    <location>
        <begin position="1"/>
        <end position="49"/>
    </location>
</feature>
<dbReference type="InterPro" id="IPR023298">
    <property type="entry name" value="ATPase_P-typ_TM_dom_sf"/>
</dbReference>
<dbReference type="SFLD" id="SFLDS00003">
    <property type="entry name" value="Haloacid_Dehalogenase"/>
    <property type="match status" value="1"/>
</dbReference>
<dbReference type="EC" id="7.2.2.8" evidence="3"/>
<evidence type="ECO:0000256" key="10">
    <source>
        <dbReference type="ARBA" id="ARBA00022840"/>
    </source>
</evidence>
<keyword evidence="8 18" id="KW-0547">Nucleotide-binding</keyword>
<dbReference type="GO" id="GO:0055070">
    <property type="term" value="P:copper ion homeostasis"/>
    <property type="evidence" value="ECO:0007669"/>
    <property type="project" value="TreeGrafter"/>
</dbReference>
<name>A0A9P5TRU8_GYMJU</name>
<dbReference type="InterPro" id="IPR008250">
    <property type="entry name" value="ATPase_P-typ_transduc_dom_A_sf"/>
</dbReference>
<dbReference type="PRINTS" id="PR00943">
    <property type="entry name" value="CUATPASE"/>
</dbReference>
<dbReference type="GO" id="GO:0140581">
    <property type="term" value="F:P-type monovalent copper transporter activity"/>
    <property type="evidence" value="ECO:0007669"/>
    <property type="project" value="UniProtKB-EC"/>
</dbReference>
<dbReference type="PROSITE" id="PS01047">
    <property type="entry name" value="HMA_1"/>
    <property type="match status" value="2"/>
</dbReference>
<evidence type="ECO:0000256" key="12">
    <source>
        <dbReference type="ARBA" id="ARBA00022967"/>
    </source>
</evidence>
<keyword evidence="10 18" id="KW-0067">ATP-binding</keyword>
<dbReference type="GO" id="GO:0005524">
    <property type="term" value="F:ATP binding"/>
    <property type="evidence" value="ECO:0007669"/>
    <property type="project" value="UniProtKB-UniRule"/>
</dbReference>
<evidence type="ECO:0000256" key="18">
    <source>
        <dbReference type="RuleBase" id="RU362081"/>
    </source>
</evidence>
<organism evidence="21 22">
    <name type="scientific">Gymnopilus junonius</name>
    <name type="common">Spectacular rustgill mushroom</name>
    <name type="synonym">Gymnopilus spectabilis subsp. junonius</name>
    <dbReference type="NCBI Taxonomy" id="109634"/>
    <lineage>
        <taxon>Eukaryota</taxon>
        <taxon>Fungi</taxon>
        <taxon>Dikarya</taxon>
        <taxon>Basidiomycota</taxon>
        <taxon>Agaricomycotina</taxon>
        <taxon>Agaricomycetes</taxon>
        <taxon>Agaricomycetidae</taxon>
        <taxon>Agaricales</taxon>
        <taxon>Agaricineae</taxon>
        <taxon>Hymenogastraceae</taxon>
        <taxon>Gymnopilus</taxon>
    </lineage>
</organism>
<dbReference type="SUPFAM" id="SSF81660">
    <property type="entry name" value="Metal cation-transporting ATPase, ATP-binding domain N"/>
    <property type="match status" value="1"/>
</dbReference>
<feature type="transmembrane region" description="Helical" evidence="18">
    <location>
        <begin position="320"/>
        <end position="338"/>
    </location>
</feature>
<dbReference type="GO" id="GO:0016887">
    <property type="term" value="F:ATP hydrolysis activity"/>
    <property type="evidence" value="ECO:0007669"/>
    <property type="project" value="InterPro"/>
</dbReference>
<dbReference type="InterPro" id="IPR044492">
    <property type="entry name" value="P_typ_ATPase_HD_dom"/>
</dbReference>
<dbReference type="GO" id="GO:0005507">
    <property type="term" value="F:copper ion binding"/>
    <property type="evidence" value="ECO:0007669"/>
    <property type="project" value="InterPro"/>
</dbReference>
<dbReference type="InterPro" id="IPR023214">
    <property type="entry name" value="HAD_sf"/>
</dbReference>
<keyword evidence="5 18" id="KW-0812">Transmembrane</keyword>
<dbReference type="GO" id="GO:0043682">
    <property type="term" value="F:P-type divalent copper transporter activity"/>
    <property type="evidence" value="ECO:0007669"/>
    <property type="project" value="TreeGrafter"/>
</dbReference>
<keyword evidence="14" id="KW-0186">Copper</keyword>
<comment type="caution">
    <text evidence="21">The sequence shown here is derived from an EMBL/GenBank/DDBJ whole genome shotgun (WGS) entry which is preliminary data.</text>
</comment>
<dbReference type="PANTHER" id="PTHR43520:SF8">
    <property type="entry name" value="P-TYPE CU(+) TRANSPORTER"/>
    <property type="match status" value="1"/>
</dbReference>
<evidence type="ECO:0000256" key="7">
    <source>
        <dbReference type="ARBA" id="ARBA00022737"/>
    </source>
</evidence>
<feature type="transmembrane region" description="Helical" evidence="18">
    <location>
        <begin position="480"/>
        <end position="498"/>
    </location>
</feature>
<feature type="transmembrane region" description="Helical" evidence="18">
    <location>
        <begin position="518"/>
        <end position="542"/>
    </location>
</feature>
<evidence type="ECO:0000313" key="22">
    <source>
        <dbReference type="Proteomes" id="UP000724874"/>
    </source>
</evidence>
<dbReference type="CDD" id="cd02094">
    <property type="entry name" value="P-type_ATPase_Cu-like"/>
    <property type="match status" value="1"/>
</dbReference>
<evidence type="ECO:0000256" key="9">
    <source>
        <dbReference type="ARBA" id="ARBA00022796"/>
    </source>
</evidence>
<dbReference type="EMBL" id="JADNYJ010000019">
    <property type="protein sequence ID" value="KAF8906319.1"/>
    <property type="molecule type" value="Genomic_DNA"/>
</dbReference>
<dbReference type="FunFam" id="3.30.70.100:FF:000043">
    <property type="entry name" value="Copper-transporting ATPase 2"/>
    <property type="match status" value="1"/>
</dbReference>
<evidence type="ECO:0000256" key="13">
    <source>
        <dbReference type="ARBA" id="ARBA00022989"/>
    </source>
</evidence>
<dbReference type="AlphaFoldDB" id="A0A9P5TRU8"/>
<dbReference type="Gene3D" id="3.30.70.100">
    <property type="match status" value="2"/>
</dbReference>
<accession>A0A9P5TRU8</accession>
<evidence type="ECO:0000256" key="2">
    <source>
        <dbReference type="ARBA" id="ARBA00006024"/>
    </source>
</evidence>
<feature type="domain" description="HMA" evidence="20">
    <location>
        <begin position="48"/>
        <end position="114"/>
    </location>
</feature>
<dbReference type="InterPro" id="IPR006122">
    <property type="entry name" value="HMA_Cu_ion-bd"/>
</dbReference>
<comment type="subcellular location">
    <subcellularLocation>
        <location evidence="1">Endomembrane system</location>
        <topology evidence="1">Multi-pass membrane protein</topology>
    </subcellularLocation>
    <subcellularLocation>
        <location evidence="18">Membrane</location>
    </subcellularLocation>
</comment>
<protein>
    <recommendedName>
        <fullName evidence="3">P-type Cu(+) transporter</fullName>
        <ecNumber evidence="3">7.2.2.8</ecNumber>
    </recommendedName>
    <alternativeName>
        <fullName evidence="17">Cu(2+)-ATPase</fullName>
    </alternativeName>
</protein>
<dbReference type="NCBIfam" id="TIGR01494">
    <property type="entry name" value="ATPase_P-type"/>
    <property type="match status" value="2"/>
</dbReference>
<dbReference type="InterPro" id="IPR059000">
    <property type="entry name" value="ATPase_P-type_domA"/>
</dbReference>
<dbReference type="SFLD" id="SFLDG00002">
    <property type="entry name" value="C1.7:_P-type_atpase_like"/>
    <property type="match status" value="1"/>
</dbReference>
<evidence type="ECO:0000256" key="5">
    <source>
        <dbReference type="ARBA" id="ARBA00022692"/>
    </source>
</evidence>
<dbReference type="Gene3D" id="2.70.150.10">
    <property type="entry name" value="Calcium-transporting ATPase, cytoplasmic transduction domain A"/>
    <property type="match status" value="1"/>
</dbReference>
<dbReference type="Pfam" id="PF00702">
    <property type="entry name" value="Hydrolase"/>
    <property type="match status" value="1"/>
</dbReference>
<dbReference type="Proteomes" id="UP000724874">
    <property type="component" value="Unassembled WGS sequence"/>
</dbReference>
<dbReference type="Gene3D" id="3.40.1110.10">
    <property type="entry name" value="Calcium-transporting ATPase, cytoplasmic domain N"/>
    <property type="match status" value="1"/>
</dbReference>
<dbReference type="NCBIfam" id="TIGR01525">
    <property type="entry name" value="ATPase-IB_hvy"/>
    <property type="match status" value="1"/>
</dbReference>
<evidence type="ECO:0000256" key="11">
    <source>
        <dbReference type="ARBA" id="ARBA00022842"/>
    </source>
</evidence>
<dbReference type="CDD" id="cd00371">
    <property type="entry name" value="HMA"/>
    <property type="match status" value="2"/>
</dbReference>
<dbReference type="FunFam" id="2.70.150.10:FF:000002">
    <property type="entry name" value="Copper-transporting ATPase 1, putative"/>
    <property type="match status" value="1"/>
</dbReference>
<dbReference type="GO" id="GO:0016020">
    <property type="term" value="C:membrane"/>
    <property type="evidence" value="ECO:0007669"/>
    <property type="project" value="UniProtKB-SubCell"/>
</dbReference>
<dbReference type="PROSITE" id="PS00154">
    <property type="entry name" value="ATPASE_E1_E2"/>
    <property type="match status" value="1"/>
</dbReference>
<keyword evidence="4" id="KW-0813">Transport</keyword>
<evidence type="ECO:0000256" key="8">
    <source>
        <dbReference type="ARBA" id="ARBA00022741"/>
    </source>
</evidence>
<keyword evidence="12" id="KW-1278">Translocase</keyword>
<sequence>MASFLNNLSSWARSPSSPSFGQSSSTYLPASSSEKLVDEKEEESPQSEKCELRVEGMTCGSCVDSIESALRDQKGIHSIKVALLAERAAVEYDTALWSVDKLVNEISDIGFDASFIPPTRADVVQLKIYGMTCSSCTNTIETGLSAVPGITSVAVNLAAETCTVHFDRSVVTPREMVSHIEDMGFDAILSDQNDATQLQSLTRMKEVLDWRSRFLWSLAFALPVFFLHMIGPKISGIKEFLSLRLFSAIYLGDVLSFLFTTPAQFWIGGRFYKNAYKSLKHGSATMDVLIVLGTSAAYFYSVFVMIAAMFNTMPDYRPHLFFETSTMLFMFVSLGRYLENKAKGKTSAALTDLMALAPSMATIYTDPPACTQEKRIATELVEVGDIVKIVPGDKIPADGKVVRGSSSVDESALTGEALPVNKIVGDTVIGGTVNGLGTFDMEVVRAGKDTALSQVVRLVEEAQTSKAPIQAFADRVAGKFVPTVISLAGLTFVAWIILSNLVDDAHLPSMFHSHGASKLAVCIQMCISVVVVACPCALGLATPTAIMVGTGMGAKNGILIKGGRALEASKSIKRIVFDKTGTVTIGKLTVMGMHWVPAPGLIANNELYAGDAGLDGLCADGVTERKEIVAMVCSTEARSEHPLAKAIATYGKELLGTSGPEASVEEFESFTGQGVKAKIRCQGKTHTLFIGSASFVTSGGISSSILDDKSVPQYIPSSLTSYEDQETSIGRTVIFVSLLPVSATGKASADPRPILAVSLADAPKPSTKQAVQALEKMGIEVHMMTGDTKATAVAVAKQVGIRPENVFASMSPKGKASLVTELMEKYGEGVAMVGDGINDSPALVAATVGIALSSGTSVAIEAADIVLMRSDLLDVVAALHLSRKIFSVIRRNLIWACIYNVLGIPLAMGFFLPFGLYMHPMLAGAAMAFSSVSVVCSSLTLKWWTRPADSVMPEERAALTIGRGVALAATPNVPDSGAGWTGMFLDSAASVLDSARVRAFGGLFSAGGRRGDEYGYSQLPVEMEQRVESSPV</sequence>
<reference evidence="21" key="1">
    <citation type="submission" date="2020-11" db="EMBL/GenBank/DDBJ databases">
        <authorList>
            <consortium name="DOE Joint Genome Institute"/>
            <person name="Ahrendt S."/>
            <person name="Riley R."/>
            <person name="Andreopoulos W."/>
            <person name="LaButti K."/>
            <person name="Pangilinan J."/>
            <person name="Ruiz-duenas F.J."/>
            <person name="Barrasa J.M."/>
            <person name="Sanchez-Garcia M."/>
            <person name="Camarero S."/>
            <person name="Miyauchi S."/>
            <person name="Serrano A."/>
            <person name="Linde D."/>
            <person name="Babiker R."/>
            <person name="Drula E."/>
            <person name="Ayuso-Fernandez I."/>
            <person name="Pacheco R."/>
            <person name="Padilla G."/>
            <person name="Ferreira P."/>
            <person name="Barriuso J."/>
            <person name="Kellner H."/>
            <person name="Castanera R."/>
            <person name="Alfaro M."/>
            <person name="Ramirez L."/>
            <person name="Pisabarro A.G."/>
            <person name="Kuo A."/>
            <person name="Tritt A."/>
            <person name="Lipzen A."/>
            <person name="He G."/>
            <person name="Yan M."/>
            <person name="Ng V."/>
            <person name="Cullen D."/>
            <person name="Martin F."/>
            <person name="Rosso M.-N."/>
            <person name="Henrissat B."/>
            <person name="Hibbett D."/>
            <person name="Martinez A.T."/>
            <person name="Grigoriev I.V."/>
        </authorList>
    </citation>
    <scope>NUCLEOTIDE SEQUENCE</scope>
    <source>
        <strain evidence="21">AH 44721</strain>
    </source>
</reference>
<dbReference type="FunFam" id="3.40.50.1000:FF:000144">
    <property type="entry name" value="copper-transporting ATPase 1 isoform X2"/>
    <property type="match status" value="1"/>
</dbReference>
<keyword evidence="7" id="KW-0677">Repeat</keyword>
<evidence type="ECO:0000256" key="16">
    <source>
        <dbReference type="ARBA" id="ARBA00023136"/>
    </source>
</evidence>
<dbReference type="SFLD" id="SFLDF00027">
    <property type="entry name" value="p-type_atpase"/>
    <property type="match status" value="1"/>
</dbReference>
<dbReference type="InterPro" id="IPR006121">
    <property type="entry name" value="HMA_dom"/>
</dbReference>
<dbReference type="NCBIfam" id="TIGR00003">
    <property type="entry name" value="copper ion binding protein"/>
    <property type="match status" value="2"/>
</dbReference>
<keyword evidence="13 18" id="KW-1133">Transmembrane helix</keyword>
<gene>
    <name evidence="21" type="ORF">CPB84DRAFT_438426</name>
</gene>
<dbReference type="PROSITE" id="PS50846">
    <property type="entry name" value="HMA_2"/>
    <property type="match status" value="2"/>
</dbReference>
<proteinExistence type="inferred from homology"/>
<dbReference type="InterPro" id="IPR018303">
    <property type="entry name" value="ATPase_P-typ_P_site"/>
</dbReference>
<evidence type="ECO:0000256" key="6">
    <source>
        <dbReference type="ARBA" id="ARBA00022723"/>
    </source>
</evidence>
<dbReference type="InterPro" id="IPR001757">
    <property type="entry name" value="P_typ_ATPase"/>
</dbReference>
<dbReference type="Gene3D" id="3.40.50.1000">
    <property type="entry name" value="HAD superfamily/HAD-like"/>
    <property type="match status" value="1"/>
</dbReference>
<dbReference type="SUPFAM" id="SSF55008">
    <property type="entry name" value="HMA, heavy metal-associated domain"/>
    <property type="match status" value="2"/>
</dbReference>
<dbReference type="PRINTS" id="PR00119">
    <property type="entry name" value="CATATPASE"/>
</dbReference>
<evidence type="ECO:0000259" key="20">
    <source>
        <dbReference type="PROSITE" id="PS50846"/>
    </source>
</evidence>
<dbReference type="InterPro" id="IPR036163">
    <property type="entry name" value="HMA_dom_sf"/>
</dbReference>
<dbReference type="PANTHER" id="PTHR43520">
    <property type="entry name" value="ATP7, ISOFORM B"/>
    <property type="match status" value="1"/>
</dbReference>
<comment type="similarity">
    <text evidence="2 18">Belongs to the cation transport ATPase (P-type) (TC 3.A.3) family. Type IB subfamily.</text>
</comment>
<dbReference type="FunFam" id="3.30.70.100:FF:000001">
    <property type="entry name" value="ATPase copper transporting beta"/>
    <property type="match status" value="1"/>
</dbReference>
<keyword evidence="11" id="KW-0460">Magnesium</keyword>
<dbReference type="Pfam" id="PF00122">
    <property type="entry name" value="E1-E2_ATPase"/>
    <property type="match status" value="1"/>
</dbReference>
<dbReference type="InterPro" id="IPR036412">
    <property type="entry name" value="HAD-like_sf"/>
</dbReference>
<dbReference type="InterPro" id="IPR027256">
    <property type="entry name" value="P-typ_ATPase_IB"/>
</dbReference>
<feature type="transmembrane region" description="Helical" evidence="18">
    <location>
        <begin position="893"/>
        <end position="916"/>
    </location>
</feature>
<evidence type="ECO:0000256" key="4">
    <source>
        <dbReference type="ARBA" id="ARBA00022448"/>
    </source>
</evidence>
<evidence type="ECO:0000256" key="19">
    <source>
        <dbReference type="SAM" id="MobiDB-lite"/>
    </source>
</evidence>
<keyword evidence="6 18" id="KW-0479">Metal-binding</keyword>
<feature type="transmembrane region" description="Helical" evidence="18">
    <location>
        <begin position="243"/>
        <end position="267"/>
    </location>
</feature>
<feature type="compositionally biased region" description="Low complexity" evidence="19">
    <location>
        <begin position="9"/>
        <end position="25"/>
    </location>
</feature>
<dbReference type="SUPFAM" id="SSF81665">
    <property type="entry name" value="Calcium ATPase, transmembrane domain M"/>
    <property type="match status" value="1"/>
</dbReference>
<evidence type="ECO:0000256" key="1">
    <source>
        <dbReference type="ARBA" id="ARBA00004127"/>
    </source>
</evidence>
<evidence type="ECO:0000256" key="17">
    <source>
        <dbReference type="ARBA" id="ARBA00080126"/>
    </source>
</evidence>
<evidence type="ECO:0000256" key="3">
    <source>
        <dbReference type="ARBA" id="ARBA00012517"/>
    </source>
</evidence>
<keyword evidence="15" id="KW-0406">Ion transport</keyword>
<dbReference type="GO" id="GO:0012505">
    <property type="term" value="C:endomembrane system"/>
    <property type="evidence" value="ECO:0007669"/>
    <property type="project" value="UniProtKB-SubCell"/>
</dbReference>
<feature type="transmembrane region" description="Helical" evidence="18">
    <location>
        <begin position="922"/>
        <end position="944"/>
    </location>
</feature>
<keyword evidence="9" id="KW-0187">Copper transport</keyword>
<dbReference type="SUPFAM" id="SSF56784">
    <property type="entry name" value="HAD-like"/>
    <property type="match status" value="1"/>
</dbReference>
<feature type="transmembrane region" description="Helical" evidence="18">
    <location>
        <begin position="288"/>
        <end position="308"/>
    </location>
</feature>
<dbReference type="InterPro" id="IPR023299">
    <property type="entry name" value="ATPase_P-typ_cyto_dom_N"/>
</dbReference>
<dbReference type="PRINTS" id="PR00942">
    <property type="entry name" value="CUATPASEI"/>
</dbReference>
<feature type="transmembrane region" description="Helical" evidence="18">
    <location>
        <begin position="214"/>
        <end position="231"/>
    </location>
</feature>
<dbReference type="InterPro" id="IPR017969">
    <property type="entry name" value="Heavy-metal-associated_CS"/>
</dbReference>
<feature type="domain" description="HMA" evidence="20">
    <location>
        <begin position="122"/>
        <end position="188"/>
    </location>
</feature>
<dbReference type="OrthoDB" id="432719at2759"/>
<dbReference type="SUPFAM" id="SSF81653">
    <property type="entry name" value="Calcium ATPase, transduction domain A"/>
    <property type="match status" value="1"/>
</dbReference>
<evidence type="ECO:0000313" key="21">
    <source>
        <dbReference type="EMBL" id="KAF8906319.1"/>
    </source>
</evidence>
<evidence type="ECO:0000256" key="15">
    <source>
        <dbReference type="ARBA" id="ARBA00023065"/>
    </source>
</evidence>